<dbReference type="Gene3D" id="1.25.40.390">
    <property type="match status" value="1"/>
</dbReference>
<dbReference type="SUPFAM" id="SSF48452">
    <property type="entry name" value="TPR-like"/>
    <property type="match status" value="1"/>
</dbReference>
<comment type="similarity">
    <text evidence="2">Belongs to the SusD family.</text>
</comment>
<evidence type="ECO:0000259" key="6">
    <source>
        <dbReference type="Pfam" id="PF07980"/>
    </source>
</evidence>
<dbReference type="Proteomes" id="UP000305848">
    <property type="component" value="Unassembled WGS sequence"/>
</dbReference>
<proteinExistence type="inferred from homology"/>
<organism evidence="7 8">
    <name type="scientific">Ilyomonas limi</name>
    <dbReference type="NCBI Taxonomy" id="2575867"/>
    <lineage>
        <taxon>Bacteria</taxon>
        <taxon>Pseudomonadati</taxon>
        <taxon>Bacteroidota</taxon>
        <taxon>Chitinophagia</taxon>
        <taxon>Chitinophagales</taxon>
        <taxon>Chitinophagaceae</taxon>
        <taxon>Ilyomonas</taxon>
    </lineage>
</organism>
<dbReference type="AlphaFoldDB" id="A0A4U3L5I3"/>
<keyword evidence="3" id="KW-0732">Signal</keyword>
<evidence type="ECO:0000256" key="4">
    <source>
        <dbReference type="ARBA" id="ARBA00023136"/>
    </source>
</evidence>
<accession>A0A4U3L5I3</accession>
<keyword evidence="5" id="KW-0998">Cell outer membrane</keyword>
<keyword evidence="8" id="KW-1185">Reference proteome</keyword>
<evidence type="ECO:0000256" key="5">
    <source>
        <dbReference type="ARBA" id="ARBA00023237"/>
    </source>
</evidence>
<dbReference type="InterPro" id="IPR012944">
    <property type="entry name" value="SusD_RagB_dom"/>
</dbReference>
<evidence type="ECO:0000256" key="1">
    <source>
        <dbReference type="ARBA" id="ARBA00004442"/>
    </source>
</evidence>
<dbReference type="RefSeq" id="WP_137260747.1">
    <property type="nucleotide sequence ID" value="NZ_SZQL01000003.1"/>
</dbReference>
<evidence type="ECO:0000256" key="3">
    <source>
        <dbReference type="ARBA" id="ARBA00022729"/>
    </source>
</evidence>
<dbReference type="Pfam" id="PF07980">
    <property type="entry name" value="SusD_RagB"/>
    <property type="match status" value="1"/>
</dbReference>
<name>A0A4U3L5I3_9BACT</name>
<dbReference type="OrthoDB" id="9783641at2"/>
<evidence type="ECO:0000313" key="8">
    <source>
        <dbReference type="Proteomes" id="UP000305848"/>
    </source>
</evidence>
<dbReference type="GO" id="GO:0009279">
    <property type="term" value="C:cell outer membrane"/>
    <property type="evidence" value="ECO:0007669"/>
    <property type="project" value="UniProtKB-SubCell"/>
</dbReference>
<keyword evidence="4" id="KW-0472">Membrane</keyword>
<gene>
    <name evidence="7" type="ORF">FC093_05485</name>
</gene>
<feature type="domain" description="RagB/SusD" evidence="6">
    <location>
        <begin position="267"/>
        <end position="543"/>
    </location>
</feature>
<sequence length="545" mass="60876">MKYYNYIKAAIFFLFIAYSISCTKLDQKLNSTLTNEEAANTFDASLFLQTAYYDLGYRYSDLGRVFALEEVPADETIVPTRGGDWDDNGKWRALHQHAWTADNVNTFNDEFNGLNKVQFDATNVLNFKPSAEQAAEARFIRAFALYQLLDLFGQFPYRDPGENLLNAPKVYSGDSAIQFIINELNAVIPDLDSKSPITKATPEAAKMLLMKVYLNRGAFLNRQSPTFDDADMQKVISLGNEIINSGKYSFSSNYWDIFSPHNSSNSEAIFATANSSGVSTNNTGISNYWWSTLHYNQYDVLAPAAGWNGFSTVAEFYNSFGTSTATTQTPKDTALDMRIGGRYYPGVTNVSGVRTGLLIGQQYDQDGNKYFDRKGNSLIFTPDVSPDLKETGNLLEDKGIRVIKYLPDYSLGSSSYNSAGNWLMLLRYSDVVLMVAEAKMRSAAPDDAGALALVNQLRAARDAQPLTSMVLVNPDNVYDAHTLLAERGRELYWESVRRTDLIRFGVFLKPWAYKSNDDAHFLLYPLPPAALASNPNLKQNEGYGQ</sequence>
<evidence type="ECO:0000313" key="7">
    <source>
        <dbReference type="EMBL" id="TKK70202.1"/>
    </source>
</evidence>
<protein>
    <submittedName>
        <fullName evidence="7">RagB/SusD family nutrient uptake outer membrane protein</fullName>
    </submittedName>
</protein>
<dbReference type="EMBL" id="SZQL01000003">
    <property type="protein sequence ID" value="TKK70202.1"/>
    <property type="molecule type" value="Genomic_DNA"/>
</dbReference>
<reference evidence="7 8" key="1">
    <citation type="submission" date="2019-05" db="EMBL/GenBank/DDBJ databases">
        <title>Panacibacter sp. strain 17mud1-8 Genome sequencing and assembly.</title>
        <authorList>
            <person name="Chhetri G."/>
        </authorList>
    </citation>
    <scope>NUCLEOTIDE SEQUENCE [LARGE SCALE GENOMIC DNA]</scope>
    <source>
        <strain evidence="7 8">17mud1-8</strain>
    </source>
</reference>
<dbReference type="InterPro" id="IPR011990">
    <property type="entry name" value="TPR-like_helical_dom_sf"/>
</dbReference>
<evidence type="ECO:0000256" key="2">
    <source>
        <dbReference type="ARBA" id="ARBA00006275"/>
    </source>
</evidence>
<comment type="caution">
    <text evidence="7">The sequence shown here is derived from an EMBL/GenBank/DDBJ whole genome shotgun (WGS) entry which is preliminary data.</text>
</comment>
<comment type="subcellular location">
    <subcellularLocation>
        <location evidence="1">Cell outer membrane</location>
    </subcellularLocation>
</comment>